<sequence length="104" mass="11779">MNNKEEQKEEMITLTEAAAIAGVSTGIFALYVQFSPKMGNVWIRKDDEGEDVFVPKNLLNLMVEPFTNKQFWYPQNLDMNWLFLTASALGLYTGAKAVKNNISK</sequence>
<feature type="transmembrane region" description="Helical" evidence="1">
    <location>
        <begin position="81"/>
        <end position="98"/>
    </location>
</feature>
<keyword evidence="1" id="KW-0812">Transmembrane</keyword>
<gene>
    <name evidence="2" type="ORF">METZ01_LOCUS512221</name>
</gene>
<evidence type="ECO:0000313" key="2">
    <source>
        <dbReference type="EMBL" id="SVE59367.1"/>
    </source>
</evidence>
<feature type="transmembrane region" description="Helical" evidence="1">
    <location>
        <begin position="12"/>
        <end position="32"/>
    </location>
</feature>
<dbReference type="EMBL" id="UINC01228166">
    <property type="protein sequence ID" value="SVE59367.1"/>
    <property type="molecule type" value="Genomic_DNA"/>
</dbReference>
<proteinExistence type="predicted"/>
<protein>
    <submittedName>
        <fullName evidence="2">Uncharacterized protein</fullName>
    </submittedName>
</protein>
<dbReference type="AlphaFoldDB" id="A0A383ER88"/>
<reference evidence="2" key="1">
    <citation type="submission" date="2018-05" db="EMBL/GenBank/DDBJ databases">
        <authorList>
            <person name="Lanie J.A."/>
            <person name="Ng W.-L."/>
            <person name="Kazmierczak K.M."/>
            <person name="Andrzejewski T.M."/>
            <person name="Davidsen T.M."/>
            <person name="Wayne K.J."/>
            <person name="Tettelin H."/>
            <person name="Glass J.I."/>
            <person name="Rusch D."/>
            <person name="Podicherti R."/>
            <person name="Tsui H.-C.T."/>
            <person name="Winkler M.E."/>
        </authorList>
    </citation>
    <scope>NUCLEOTIDE SEQUENCE</scope>
</reference>
<keyword evidence="1" id="KW-0472">Membrane</keyword>
<organism evidence="2">
    <name type="scientific">marine metagenome</name>
    <dbReference type="NCBI Taxonomy" id="408172"/>
    <lineage>
        <taxon>unclassified sequences</taxon>
        <taxon>metagenomes</taxon>
        <taxon>ecological metagenomes</taxon>
    </lineage>
</organism>
<evidence type="ECO:0000256" key="1">
    <source>
        <dbReference type="SAM" id="Phobius"/>
    </source>
</evidence>
<keyword evidence="1" id="KW-1133">Transmembrane helix</keyword>
<name>A0A383ER88_9ZZZZ</name>
<accession>A0A383ER88</accession>